<protein>
    <submittedName>
        <fullName evidence="5">Pseudouridine kinase</fullName>
    </submittedName>
</protein>
<organism evidence="5 6">
    <name type="scientific">Aestuariispira insulae</name>
    <dbReference type="NCBI Taxonomy" id="1461337"/>
    <lineage>
        <taxon>Bacteria</taxon>
        <taxon>Pseudomonadati</taxon>
        <taxon>Pseudomonadota</taxon>
        <taxon>Alphaproteobacteria</taxon>
        <taxon>Rhodospirillales</taxon>
        <taxon>Kiloniellaceae</taxon>
        <taxon>Aestuariispira</taxon>
    </lineage>
</organism>
<dbReference type="PANTHER" id="PTHR42909">
    <property type="entry name" value="ZGC:136858"/>
    <property type="match status" value="1"/>
</dbReference>
<dbReference type="InterPro" id="IPR002173">
    <property type="entry name" value="Carboh/pur_kinase_PfkB_CS"/>
</dbReference>
<dbReference type="PROSITE" id="PS00584">
    <property type="entry name" value="PFKB_KINASES_2"/>
    <property type="match status" value="1"/>
</dbReference>
<dbReference type="InterPro" id="IPR029056">
    <property type="entry name" value="Ribokinase-like"/>
</dbReference>
<dbReference type="GO" id="GO:0046872">
    <property type="term" value="F:metal ion binding"/>
    <property type="evidence" value="ECO:0007669"/>
    <property type="project" value="UniProtKB-KW"/>
</dbReference>
<proteinExistence type="predicted"/>
<dbReference type="InterPro" id="IPR011611">
    <property type="entry name" value="PfkB_dom"/>
</dbReference>
<keyword evidence="1" id="KW-0808">Transferase</keyword>
<dbReference type="EMBL" id="QRDW01000006">
    <property type="protein sequence ID" value="RED49093.1"/>
    <property type="molecule type" value="Genomic_DNA"/>
</dbReference>
<dbReference type="AlphaFoldDB" id="A0A3D9HI12"/>
<evidence type="ECO:0000259" key="4">
    <source>
        <dbReference type="Pfam" id="PF00294"/>
    </source>
</evidence>
<name>A0A3D9HI12_9PROT</name>
<accession>A0A3D9HI12</accession>
<dbReference type="SUPFAM" id="SSF53613">
    <property type="entry name" value="Ribokinase-like"/>
    <property type="match status" value="1"/>
</dbReference>
<dbReference type="GO" id="GO:0004730">
    <property type="term" value="F:pseudouridylate synthase activity"/>
    <property type="evidence" value="ECO:0007669"/>
    <property type="project" value="TreeGrafter"/>
</dbReference>
<comment type="caution">
    <text evidence="5">The sequence shown here is derived from an EMBL/GenBank/DDBJ whole genome shotgun (WGS) entry which is preliminary data.</text>
</comment>
<dbReference type="GO" id="GO:0016301">
    <property type="term" value="F:kinase activity"/>
    <property type="evidence" value="ECO:0007669"/>
    <property type="project" value="UniProtKB-KW"/>
</dbReference>
<keyword evidence="3 5" id="KW-0418">Kinase</keyword>
<dbReference type="PROSITE" id="PS00583">
    <property type="entry name" value="PFKB_KINASES_1"/>
    <property type="match status" value="1"/>
</dbReference>
<evidence type="ECO:0000256" key="1">
    <source>
        <dbReference type="ARBA" id="ARBA00022679"/>
    </source>
</evidence>
<keyword evidence="6" id="KW-1185">Reference proteome</keyword>
<reference evidence="5 6" key="1">
    <citation type="submission" date="2018-07" db="EMBL/GenBank/DDBJ databases">
        <title>Genomic Encyclopedia of Type Strains, Phase III (KMG-III): the genomes of soil and plant-associated and newly described type strains.</title>
        <authorList>
            <person name="Whitman W."/>
        </authorList>
    </citation>
    <scope>NUCLEOTIDE SEQUENCE [LARGE SCALE GENOMIC DNA]</scope>
    <source>
        <strain evidence="5 6">CECT 8488</strain>
    </source>
</reference>
<dbReference type="Pfam" id="PF00294">
    <property type="entry name" value="PfkB"/>
    <property type="match status" value="1"/>
</dbReference>
<dbReference type="GO" id="GO:0016798">
    <property type="term" value="F:hydrolase activity, acting on glycosyl bonds"/>
    <property type="evidence" value="ECO:0007669"/>
    <property type="project" value="TreeGrafter"/>
</dbReference>
<dbReference type="PANTHER" id="PTHR42909:SF1">
    <property type="entry name" value="CARBOHYDRATE KINASE PFKB DOMAIN-CONTAINING PROTEIN"/>
    <property type="match status" value="1"/>
</dbReference>
<sequence length="313" mass="33021">MKAANAVLCFGALHFDSIAECIGPYRARASNPVRTHRTPGGVAHNIARNLAQLSLPVGMASLIGDDDGDLLVRTLDSYGIDHQLVHRHHQFTSASYIAVLDETGELAVGLADMAIYDAMDVALVSGMLAQAEHWPGWIIDANLPEEAICYLADHHGDRPLYLAPVSVAKAPRVKPALGRADVMICNKYEIEALSGLGADTALEAARAAASLQQSDRQILVVTLGPDGAVLVTKDEVLHFPAPPTRVVDVNGAGDSFFSGFVAAHRSGGTAVGAVRHGLAKASLTAESHDPVNPAFTLQALEQREQAVPAPITL</sequence>
<evidence type="ECO:0000313" key="5">
    <source>
        <dbReference type="EMBL" id="RED49093.1"/>
    </source>
</evidence>
<evidence type="ECO:0000256" key="2">
    <source>
        <dbReference type="ARBA" id="ARBA00022723"/>
    </source>
</evidence>
<dbReference type="CDD" id="cd01941">
    <property type="entry name" value="YeiC_kinase_like"/>
    <property type="match status" value="1"/>
</dbReference>
<dbReference type="Proteomes" id="UP000256845">
    <property type="component" value="Unassembled WGS sequence"/>
</dbReference>
<feature type="domain" description="Carbohydrate kinase PfkB" evidence="4">
    <location>
        <begin position="7"/>
        <end position="292"/>
    </location>
</feature>
<keyword evidence="2" id="KW-0479">Metal-binding</keyword>
<dbReference type="GO" id="GO:0005737">
    <property type="term" value="C:cytoplasm"/>
    <property type="evidence" value="ECO:0007669"/>
    <property type="project" value="TreeGrafter"/>
</dbReference>
<gene>
    <name evidence="5" type="ORF">DFP90_10670</name>
</gene>
<evidence type="ECO:0000313" key="6">
    <source>
        <dbReference type="Proteomes" id="UP000256845"/>
    </source>
</evidence>
<dbReference type="RefSeq" id="WP_181905377.1">
    <property type="nucleotide sequence ID" value="NZ_QRDW01000006.1"/>
</dbReference>
<dbReference type="Gene3D" id="3.40.1190.20">
    <property type="match status" value="1"/>
</dbReference>
<evidence type="ECO:0000256" key="3">
    <source>
        <dbReference type="ARBA" id="ARBA00022777"/>
    </source>
</evidence>